<evidence type="ECO:0000313" key="3">
    <source>
        <dbReference type="Proteomes" id="UP000597507"/>
    </source>
</evidence>
<dbReference type="RefSeq" id="WP_188900048.1">
    <property type="nucleotide sequence ID" value="NZ_BMKS01000005.1"/>
</dbReference>
<dbReference type="PANTHER" id="PTHR43760">
    <property type="entry name" value="ENDORIBONUCLEASE-RELATED"/>
    <property type="match status" value="1"/>
</dbReference>
<dbReference type="EMBL" id="BMKS01000005">
    <property type="protein sequence ID" value="GGG33597.1"/>
    <property type="molecule type" value="Genomic_DNA"/>
</dbReference>
<organism evidence="2 3">
    <name type="scientific">Caldovatus sediminis</name>
    <dbReference type="NCBI Taxonomy" id="2041189"/>
    <lineage>
        <taxon>Bacteria</taxon>
        <taxon>Pseudomonadati</taxon>
        <taxon>Pseudomonadota</taxon>
        <taxon>Alphaproteobacteria</taxon>
        <taxon>Acetobacterales</taxon>
        <taxon>Roseomonadaceae</taxon>
        <taxon>Caldovatus</taxon>
    </lineage>
</organism>
<evidence type="ECO:0000313" key="2">
    <source>
        <dbReference type="EMBL" id="GGG33597.1"/>
    </source>
</evidence>
<feature type="domain" description="Endoribonuclease L-PSP/chorismate mutase-like" evidence="1">
    <location>
        <begin position="7"/>
        <end position="148"/>
    </location>
</feature>
<reference evidence="2 3" key="1">
    <citation type="journal article" date="2014" name="Int. J. Syst. Evol. Microbiol.">
        <title>Complete genome sequence of Corynebacterium casei LMG S-19264T (=DSM 44701T), isolated from a smear-ripened cheese.</title>
        <authorList>
            <consortium name="US DOE Joint Genome Institute (JGI-PGF)"/>
            <person name="Walter F."/>
            <person name="Albersmeier A."/>
            <person name="Kalinowski J."/>
            <person name="Ruckert C."/>
        </authorList>
    </citation>
    <scope>NUCLEOTIDE SEQUENCE [LARGE SCALE GENOMIC DNA]</scope>
    <source>
        <strain evidence="2 3">CGMCC 1.16330</strain>
    </source>
</reference>
<dbReference type="AlphaFoldDB" id="A0A8J2ZC54"/>
<dbReference type="CDD" id="cd02199">
    <property type="entry name" value="YjgF_YER057c_UK114_like_1"/>
    <property type="match status" value="1"/>
</dbReference>
<name>A0A8J2ZC54_9PROT</name>
<sequence>MAAGRIEARLRELGISLPEAAAPIANYVPYGVTGNLVVISGQLPLRGGALVATGKLGAGVTLEQGREAARASFLNLVAQLRAACGGDLDRVRRVVRLGGFIACTAEFTQHAQVMNGASDAAVEIFGEAVGRHARTTVGVPSLPLDAAVEVEGMFEIG</sequence>
<dbReference type="Pfam" id="PF14588">
    <property type="entry name" value="YjgF_endoribonc"/>
    <property type="match status" value="1"/>
</dbReference>
<dbReference type="SUPFAM" id="SSF55298">
    <property type="entry name" value="YjgF-like"/>
    <property type="match status" value="1"/>
</dbReference>
<dbReference type="Proteomes" id="UP000597507">
    <property type="component" value="Unassembled WGS sequence"/>
</dbReference>
<gene>
    <name evidence="2" type="ORF">GCM10010964_21880</name>
</gene>
<accession>A0A8J2ZC54</accession>
<dbReference type="PANTHER" id="PTHR43760:SF1">
    <property type="entry name" value="ENDORIBONUCLEASE L-PSP_CHORISMATE MUTASE-LIKE DOMAIN-CONTAINING PROTEIN"/>
    <property type="match status" value="1"/>
</dbReference>
<comment type="caution">
    <text evidence="2">The sequence shown here is derived from an EMBL/GenBank/DDBJ whole genome shotgun (WGS) entry which is preliminary data.</text>
</comment>
<protein>
    <recommendedName>
        <fullName evidence="1">Endoribonuclease L-PSP/chorismate mutase-like domain-containing protein</fullName>
    </recommendedName>
</protein>
<proteinExistence type="predicted"/>
<evidence type="ECO:0000259" key="1">
    <source>
        <dbReference type="Pfam" id="PF14588"/>
    </source>
</evidence>
<dbReference type="InterPro" id="IPR013813">
    <property type="entry name" value="Endoribo_LPSP/chorism_mut-like"/>
</dbReference>
<dbReference type="InterPro" id="IPR035959">
    <property type="entry name" value="RutC-like_sf"/>
</dbReference>
<dbReference type="Gene3D" id="3.30.1330.40">
    <property type="entry name" value="RutC-like"/>
    <property type="match status" value="1"/>
</dbReference>
<keyword evidence="3" id="KW-1185">Reference proteome</keyword>